<evidence type="ECO:0000313" key="2">
    <source>
        <dbReference type="Proteomes" id="UP000264353"/>
    </source>
</evidence>
<organism evidence="1 2">
    <name type="scientific">Brassica campestris</name>
    <name type="common">Field mustard</name>
    <dbReference type="NCBI Taxonomy" id="3711"/>
    <lineage>
        <taxon>Eukaryota</taxon>
        <taxon>Viridiplantae</taxon>
        <taxon>Streptophyta</taxon>
        <taxon>Embryophyta</taxon>
        <taxon>Tracheophyta</taxon>
        <taxon>Spermatophyta</taxon>
        <taxon>Magnoliopsida</taxon>
        <taxon>eudicotyledons</taxon>
        <taxon>Gunneridae</taxon>
        <taxon>Pentapetalae</taxon>
        <taxon>rosids</taxon>
        <taxon>malvids</taxon>
        <taxon>Brassicales</taxon>
        <taxon>Brassicaceae</taxon>
        <taxon>Brassiceae</taxon>
        <taxon>Brassica</taxon>
    </lineage>
</organism>
<dbReference type="Proteomes" id="UP000264353">
    <property type="component" value="Chromosome A7"/>
</dbReference>
<protein>
    <submittedName>
        <fullName evidence="1">Uncharacterized protein</fullName>
    </submittedName>
</protein>
<name>A0A397YL72_BRACM</name>
<reference evidence="1 2" key="1">
    <citation type="submission" date="2018-06" db="EMBL/GenBank/DDBJ databases">
        <title>WGS assembly of Brassica rapa FPsc.</title>
        <authorList>
            <person name="Bowman J."/>
            <person name="Kohchi T."/>
            <person name="Yamato K."/>
            <person name="Jenkins J."/>
            <person name="Shu S."/>
            <person name="Ishizaki K."/>
            <person name="Yamaoka S."/>
            <person name="Nishihama R."/>
            <person name="Nakamura Y."/>
            <person name="Berger F."/>
            <person name="Adam C."/>
            <person name="Aki S."/>
            <person name="Althoff F."/>
            <person name="Araki T."/>
            <person name="Arteaga-Vazquez M."/>
            <person name="Balasubrmanian S."/>
            <person name="Bauer D."/>
            <person name="Boehm C."/>
            <person name="Briginshaw L."/>
            <person name="Caballero-Perez J."/>
            <person name="Catarino B."/>
            <person name="Chen F."/>
            <person name="Chiyoda S."/>
            <person name="Chovatia M."/>
            <person name="Davies K."/>
            <person name="Delmans M."/>
            <person name="Demura T."/>
            <person name="Dierschke T."/>
            <person name="Dolan L."/>
            <person name="Dorantes-Acosta A."/>
            <person name="Eklund D."/>
            <person name="Florent S."/>
            <person name="Flores-Sandoval E."/>
            <person name="Fujiyama A."/>
            <person name="Fukuzawa H."/>
            <person name="Galik B."/>
            <person name="Grimanelli D."/>
            <person name="Grimwood J."/>
            <person name="Grossniklaus U."/>
            <person name="Hamada T."/>
            <person name="Haseloff J."/>
            <person name="Hetherington A."/>
            <person name="Higo A."/>
            <person name="Hirakawa Y."/>
            <person name="Hundley H."/>
            <person name="Ikeda Y."/>
            <person name="Inoue K."/>
            <person name="Inoue S."/>
            <person name="Ishida S."/>
            <person name="Jia Q."/>
            <person name="Kakita M."/>
            <person name="Kanazawa T."/>
            <person name="Kawai Y."/>
            <person name="Kawashima T."/>
            <person name="Kennedy M."/>
            <person name="Kinose K."/>
            <person name="Kinoshita T."/>
            <person name="Kohara Y."/>
            <person name="Koide E."/>
            <person name="Komatsu K."/>
            <person name="Kopischke S."/>
            <person name="Kubo M."/>
            <person name="Kyozuka J."/>
            <person name="Lagercrantz U."/>
            <person name="Lin S."/>
            <person name="Lindquist E."/>
            <person name="Lipzen A."/>
            <person name="Lu C."/>
            <person name="Luna E."/>
            <person name="Martienssen R."/>
            <person name="Minamino N."/>
            <person name="Mizutani M."/>
            <person name="Mizutani M."/>
            <person name="Mochizuki N."/>
            <person name="Monte I."/>
            <person name="Mosher R."/>
            <person name="Nagasaki H."/>
            <person name="Nakagami H."/>
            <person name="Naramoto S."/>
            <person name="Nishitani K."/>
            <person name="Ohtani M."/>
            <person name="Okamoto T."/>
            <person name="Okumura M."/>
            <person name="Phillips J."/>
            <person name="Pollak B."/>
            <person name="Reinders A."/>
            <person name="Roevekamp M."/>
            <person name="Sano R."/>
            <person name="Sawa S."/>
            <person name="Schmid M."/>
            <person name="Shirakawa M."/>
            <person name="Solano R."/>
            <person name="Spunde A."/>
            <person name="Suetsugu N."/>
            <person name="Sugano S."/>
            <person name="Sugiyama A."/>
            <person name="Sun R."/>
            <person name="Suzuki Y."/>
            <person name="Takenaka M."/>
            <person name="Takezawa D."/>
            <person name="Tomogane H."/>
            <person name="Tsuzuki M."/>
            <person name="Ueda T."/>
            <person name="Umeda M."/>
            <person name="Ward J."/>
            <person name="Watanabe Y."/>
            <person name="Yazaki K."/>
            <person name="Yokoyama R."/>
            <person name="Yoshitake Y."/>
            <person name="Yotsui I."/>
            <person name="Zachgo S."/>
            <person name="Schmutz J."/>
        </authorList>
    </citation>
    <scope>NUCLEOTIDE SEQUENCE [LARGE SCALE GENOMIC DNA]</scope>
    <source>
        <strain evidence="2">cv. B-3</strain>
    </source>
</reference>
<dbReference type="AlphaFoldDB" id="A0A397YL72"/>
<dbReference type="EMBL" id="CM010634">
    <property type="protein sequence ID" value="RID53528.1"/>
    <property type="molecule type" value="Genomic_DNA"/>
</dbReference>
<dbReference type="PANTHER" id="PTHR46872:SF16">
    <property type="entry name" value="ELM2 DOMAIN-CONTAINING PROTEIN"/>
    <property type="match status" value="1"/>
</dbReference>
<gene>
    <name evidence="1" type="ORF">BRARA_G00914</name>
</gene>
<proteinExistence type="predicted"/>
<sequence>MTSPLICTGVNSGIQTFLEELHQCWNNHSSFLGILMVGLQVQGECKDHQAIIPEWEGCLNVNLGSSATTKLSGTCVVPMPALNMPENIDDIVGKGREFCVCRDRGSIRCVRQHVKEAREEVVKILGFEKLGDMGFCYMGDEVVRSWSDEDALSFHEVVYSNPVTLAAFFSPTNHEIVSFYFNGFVLRRRATQNRWFMLDIDSDDDEWHEGYGAPLGTQYVEEKEDFAMESPLHHQGIDKFNEEVHQLYHQEDASISDNDEDDNIDTREDGYKMNNKYVDKFSRCNEERLNVEDESCTPFELAHDAVISS</sequence>
<evidence type="ECO:0000313" key="1">
    <source>
        <dbReference type="EMBL" id="RID53528.1"/>
    </source>
</evidence>
<accession>A0A397YL72</accession>
<dbReference type="PANTHER" id="PTHR46872">
    <property type="entry name" value="DNA BINDING PROTEIN"/>
    <property type="match status" value="1"/>
</dbReference>